<keyword evidence="1" id="KW-0175">Coiled coil</keyword>
<feature type="region of interest" description="Disordered" evidence="2">
    <location>
        <begin position="1"/>
        <end position="27"/>
    </location>
</feature>
<reference evidence="4" key="1">
    <citation type="journal article" date="2014" name="Int. J. Syst. Evol. Microbiol.">
        <title>Complete genome sequence of Corynebacterium casei LMG S-19264T (=DSM 44701T), isolated from a smear-ripened cheese.</title>
        <authorList>
            <consortium name="US DOE Joint Genome Institute (JGI-PGF)"/>
            <person name="Walter F."/>
            <person name="Albersmeier A."/>
            <person name="Kalinowski J."/>
            <person name="Ruckert C."/>
        </authorList>
    </citation>
    <scope>NUCLEOTIDE SEQUENCE</scope>
    <source>
        <strain evidence="4">JCM 3346</strain>
    </source>
</reference>
<evidence type="ECO:0000313" key="5">
    <source>
        <dbReference type="Proteomes" id="UP000610303"/>
    </source>
</evidence>
<dbReference type="PROSITE" id="PS51318">
    <property type="entry name" value="TAT"/>
    <property type="match status" value="1"/>
</dbReference>
<feature type="region of interest" description="Disordered" evidence="2">
    <location>
        <begin position="286"/>
        <end position="315"/>
    </location>
</feature>
<gene>
    <name evidence="4" type="ORF">GCM10010196_26230</name>
</gene>
<accession>A0A918CML8</accession>
<dbReference type="EMBL" id="BMRJ01000002">
    <property type="protein sequence ID" value="GGR30876.1"/>
    <property type="molecule type" value="Genomic_DNA"/>
</dbReference>
<feature type="compositionally biased region" description="Low complexity" evidence="2">
    <location>
        <begin position="1"/>
        <end position="23"/>
    </location>
</feature>
<reference evidence="4" key="2">
    <citation type="submission" date="2020-09" db="EMBL/GenBank/DDBJ databases">
        <authorList>
            <person name="Sun Q."/>
            <person name="Ohkuma M."/>
        </authorList>
    </citation>
    <scope>NUCLEOTIDE SEQUENCE</scope>
    <source>
        <strain evidence="4">JCM 3346</strain>
    </source>
</reference>
<dbReference type="AlphaFoldDB" id="A0A918CML8"/>
<keyword evidence="3" id="KW-0472">Membrane</keyword>
<proteinExistence type="predicted"/>
<feature type="compositionally biased region" description="Acidic residues" evidence="2">
    <location>
        <begin position="298"/>
        <end position="311"/>
    </location>
</feature>
<feature type="transmembrane region" description="Helical" evidence="3">
    <location>
        <begin position="35"/>
        <end position="57"/>
    </location>
</feature>
<evidence type="ECO:0000313" key="4">
    <source>
        <dbReference type="EMBL" id="GGR30876.1"/>
    </source>
</evidence>
<evidence type="ECO:0000256" key="1">
    <source>
        <dbReference type="SAM" id="Coils"/>
    </source>
</evidence>
<dbReference type="RefSeq" id="WP_189085785.1">
    <property type="nucleotide sequence ID" value="NZ_BMRJ01000002.1"/>
</dbReference>
<evidence type="ECO:0000256" key="2">
    <source>
        <dbReference type="SAM" id="MobiDB-lite"/>
    </source>
</evidence>
<keyword evidence="5" id="KW-1185">Reference proteome</keyword>
<dbReference type="InterPro" id="IPR006311">
    <property type="entry name" value="TAT_signal"/>
</dbReference>
<name>A0A918CML8_AGRME</name>
<keyword evidence="3" id="KW-0812">Transmembrane</keyword>
<feature type="coiled-coil region" evidence="1">
    <location>
        <begin position="172"/>
        <end position="206"/>
    </location>
</feature>
<dbReference type="Proteomes" id="UP000610303">
    <property type="component" value="Unassembled WGS sequence"/>
</dbReference>
<comment type="caution">
    <text evidence="4">The sequence shown here is derived from an EMBL/GenBank/DDBJ whole genome shotgun (WGS) entry which is preliminary data.</text>
</comment>
<keyword evidence="3" id="KW-1133">Transmembrane helix</keyword>
<evidence type="ECO:0000256" key="3">
    <source>
        <dbReference type="SAM" id="Phobius"/>
    </source>
</evidence>
<protein>
    <submittedName>
        <fullName evidence="4">Uncharacterized protein</fullName>
    </submittedName>
</protein>
<sequence>MNHDSAPGPQPAAAGAQTTAGDSSGTGGRRRLLRWLVPAAVLALLVGVGVPVGAWAADRAAAAEAASADAARLDAAVAGATEASARFEATAGLAIEFSETTAVGVRDLVAGRTGEFSADAAGALTGSVDALTASLAAPVAQDAAAASSLDWAPAAGDDEVRTHYEQLGGEEREAARRELSGEVQRLDGLAEELDTAEAEVRAAVDAVDAAIVAAAGAGAAAGAATIAASGYASAEAKAALEQSVAALQAVAGTSLPLDWTGRAETPPFVELGAAAQGYVDAAAAVRDSHTANTPAPEPEPEESWDGGDGGDDGSGSEYRWCYLPDPFGFTYQVPC</sequence>
<organism evidence="4 5">
    <name type="scientific">Agromyces mediolanus</name>
    <name type="common">Corynebacterium mediolanum</name>
    <dbReference type="NCBI Taxonomy" id="41986"/>
    <lineage>
        <taxon>Bacteria</taxon>
        <taxon>Bacillati</taxon>
        <taxon>Actinomycetota</taxon>
        <taxon>Actinomycetes</taxon>
        <taxon>Micrococcales</taxon>
        <taxon>Microbacteriaceae</taxon>
        <taxon>Agromyces</taxon>
    </lineage>
</organism>